<dbReference type="Pfam" id="PF03031">
    <property type="entry name" value="NIF"/>
    <property type="match status" value="1"/>
</dbReference>
<gene>
    <name evidence="10" type="ORF">APUTEX25_004838</name>
</gene>
<dbReference type="SUPFAM" id="SSF56784">
    <property type="entry name" value="HAD-like"/>
    <property type="match status" value="1"/>
</dbReference>
<dbReference type="PANTHER" id="PTHR23081:SF36">
    <property type="entry name" value="RNA POLYMERASE II SUBUNIT A C-TERMINAL DOMAIN PHOSPHATASE"/>
    <property type="match status" value="1"/>
</dbReference>
<dbReference type="Pfam" id="PF12146">
    <property type="entry name" value="Hydrolase_4"/>
    <property type="match status" value="1"/>
</dbReference>
<evidence type="ECO:0000256" key="3">
    <source>
        <dbReference type="ARBA" id="ARBA00022801"/>
    </source>
</evidence>
<evidence type="ECO:0000259" key="9">
    <source>
        <dbReference type="PROSITE" id="PS50969"/>
    </source>
</evidence>
<dbReference type="GO" id="GO:0005634">
    <property type="term" value="C:nucleus"/>
    <property type="evidence" value="ECO:0007669"/>
    <property type="project" value="UniProtKB-SubCell"/>
</dbReference>
<dbReference type="Gene3D" id="3.40.50.10190">
    <property type="entry name" value="BRCT domain"/>
    <property type="match status" value="1"/>
</dbReference>
<proteinExistence type="predicted"/>
<evidence type="ECO:0000256" key="6">
    <source>
        <dbReference type="ARBA" id="ARBA00048336"/>
    </source>
</evidence>
<dbReference type="PROSITE" id="PS50172">
    <property type="entry name" value="BRCT"/>
    <property type="match status" value="1"/>
</dbReference>
<dbReference type="Pfam" id="PF12697">
    <property type="entry name" value="Abhydrolase_6"/>
    <property type="match status" value="1"/>
</dbReference>
<feature type="compositionally biased region" description="Low complexity" evidence="7">
    <location>
        <begin position="1123"/>
        <end position="1134"/>
    </location>
</feature>
<feature type="region of interest" description="Disordered" evidence="7">
    <location>
        <begin position="1020"/>
        <end position="1200"/>
    </location>
</feature>
<evidence type="ECO:0000313" key="11">
    <source>
        <dbReference type="Proteomes" id="UP000279271"/>
    </source>
</evidence>
<dbReference type="SUPFAM" id="SSF53474">
    <property type="entry name" value="alpha/beta-Hydrolases"/>
    <property type="match status" value="3"/>
</dbReference>
<keyword evidence="3" id="KW-0378">Hydrolase</keyword>
<feature type="non-terminal residue" evidence="10">
    <location>
        <position position="1"/>
    </location>
</feature>
<dbReference type="InterPro" id="IPR000073">
    <property type="entry name" value="AB_hydrolase_1"/>
</dbReference>
<name>A0A3M7KUB9_AUXPR</name>
<comment type="caution">
    <text evidence="10">The sequence shown here is derived from an EMBL/GenBank/DDBJ whole genome shotgun (WGS) entry which is preliminary data.</text>
</comment>
<dbReference type="Gene3D" id="3.40.50.1820">
    <property type="entry name" value="alpha/beta hydrolase"/>
    <property type="match status" value="3"/>
</dbReference>
<reference evidence="11" key="1">
    <citation type="journal article" date="2018" name="Algal Res.">
        <title>Characterization of plant carbon substrate utilization by Auxenochlorella protothecoides.</title>
        <authorList>
            <person name="Vogler B.W."/>
            <person name="Starkenburg S.R."/>
            <person name="Sudasinghe N."/>
            <person name="Schambach J.Y."/>
            <person name="Rollin J.A."/>
            <person name="Pattathil S."/>
            <person name="Barry A.N."/>
        </authorList>
    </citation>
    <scope>NUCLEOTIDE SEQUENCE [LARGE SCALE GENOMIC DNA]</scope>
    <source>
        <strain evidence="11">UTEX 25</strain>
    </source>
</reference>
<comment type="catalytic activity">
    <reaction evidence="6">
        <text>O-phospho-L-threonyl-[protein] + H2O = L-threonyl-[protein] + phosphate</text>
        <dbReference type="Rhea" id="RHEA:47004"/>
        <dbReference type="Rhea" id="RHEA-COMP:11060"/>
        <dbReference type="Rhea" id="RHEA-COMP:11605"/>
        <dbReference type="ChEBI" id="CHEBI:15377"/>
        <dbReference type="ChEBI" id="CHEBI:30013"/>
        <dbReference type="ChEBI" id="CHEBI:43474"/>
        <dbReference type="ChEBI" id="CHEBI:61977"/>
        <dbReference type="EC" id="3.1.3.16"/>
    </reaction>
</comment>
<feature type="domain" description="FCP1 homology" evidence="9">
    <location>
        <begin position="1246"/>
        <end position="1428"/>
    </location>
</feature>
<comment type="catalytic activity">
    <reaction evidence="5">
        <text>O-phospho-L-seryl-[protein] + H2O = L-seryl-[protein] + phosphate</text>
        <dbReference type="Rhea" id="RHEA:20629"/>
        <dbReference type="Rhea" id="RHEA-COMP:9863"/>
        <dbReference type="Rhea" id="RHEA-COMP:11604"/>
        <dbReference type="ChEBI" id="CHEBI:15377"/>
        <dbReference type="ChEBI" id="CHEBI:29999"/>
        <dbReference type="ChEBI" id="CHEBI:43474"/>
        <dbReference type="ChEBI" id="CHEBI:83421"/>
        <dbReference type="EC" id="3.1.3.16"/>
    </reaction>
</comment>
<dbReference type="InterPro" id="IPR039189">
    <property type="entry name" value="Fcp1"/>
</dbReference>
<dbReference type="EC" id="3.1.3.16" evidence="2"/>
<organism evidence="10 11">
    <name type="scientific">Auxenochlorella protothecoides</name>
    <name type="common">Green microalga</name>
    <name type="synonym">Chlorella protothecoides</name>
    <dbReference type="NCBI Taxonomy" id="3075"/>
    <lineage>
        <taxon>Eukaryota</taxon>
        <taxon>Viridiplantae</taxon>
        <taxon>Chlorophyta</taxon>
        <taxon>core chlorophytes</taxon>
        <taxon>Trebouxiophyceae</taxon>
        <taxon>Chlorellales</taxon>
        <taxon>Chlorellaceae</taxon>
        <taxon>Auxenochlorella</taxon>
    </lineage>
</organism>
<comment type="subcellular location">
    <subcellularLocation>
        <location evidence="1">Nucleus</location>
    </subcellularLocation>
</comment>
<keyword evidence="4" id="KW-0539">Nucleus</keyword>
<feature type="domain" description="BRCT" evidence="8">
    <location>
        <begin position="1473"/>
        <end position="1566"/>
    </location>
</feature>
<dbReference type="Proteomes" id="UP000279271">
    <property type="component" value="Unassembled WGS sequence"/>
</dbReference>
<dbReference type="GO" id="GO:0008420">
    <property type="term" value="F:RNA polymerase II CTD heptapeptide repeat phosphatase activity"/>
    <property type="evidence" value="ECO:0007669"/>
    <property type="project" value="InterPro"/>
</dbReference>
<sequence length="1567" mass="166509">AVVGQAAPVSEEGEVLQFCNTTAPPLLASTSSKQDLIGPLLHVAISTSIVGYHSFGWADSGRPTLLLIHGFGQSLDMWDDLNISSPLTIQSMAEDTVEFIQALQLPLPPNLMGVSMGGFIAIAVAALHGDAIHRAIPISASAGSLGSEPPTDKGLSIVAQPERRPLDMLSLFYPLNTTRGAKAACDSAFQSLYMLAEATITEAYGRQALAILHYFNVETAVWDALPLVRNPVLLIAGQYDILVPAQSSRAMAARLPAPWLVVIPEAGHGVASQCRDTVLDLVLDFCNATEDDQAVRVEAESDFHGPLMIAEISNATIGYFRFGDQTTGRPPLLVFAPFGYTMGDMPRPAMRSLAAHQEDYSNDSPSIVSMANDAMELVEALHLSTKPNVLSFSLGSCVALAVAVLHGPSFASFVIASGSAGSPNSPPATAWAQSVLLDPEARPLEQLAIVYPLQYQSAAQAACDWYLNADPLAPDPYNFTTASRQAFALVEFVRKLGRFLSETRVWDGLPGVKNSLLLMGGEEDVVMPVDSQKLVAARAARAWSIVFKEAGHTAVLQFPEVAFAIMEQFLTFESNTYGLRGPDPEVLDFCNVTEEIAPVRVASSSDFHGPLMHAEITNARMAYFRFGNRNTTRPPLLVFAPFGFTMGDMPTPAMLALAARQEDFSSEALSIVGMANDALELVKALKLSTKPNVLSISMGSCVALAAAVLHGSSFASFVMIAASAGSPSSPAATAWAQSVLLDPEARPMDQLAINYPLEYSRAAKAACDGYFHSAPLGPGPYNFTTGSRHSYALVEYVRPGMDDSKKVGVYCMDRLEFLMETRVWDGLPSVTNSLLLLGGEEDLVMPIQSQRLIAARAPRAWSIVLPEAGHSAILQYPEVASRPIAPVARYNPMVSGQPGAPAPLSPSASGHALVLPVPRDNGTASISPEDMADFEAATNFVRALLHDKFCKGLVRNVENLCPSVHKALRAVDGAMSRILARHGLQAFPLQGKAATIPGGCQMTCGRGCTATCTACARWPTSCPRPSRPPCGLKGSGKGNSGPAETAGRPADADQGAPTQDQPGVGRGSGGRPPLPPQQERWRMQGQAPLASCAVSGRERDADLAEAAGQPGPSFVLPIDPRRAPAAGRKGARGPSAVASAPHIPDRVASGTGADPRQTRVNSREPPATMAQAPQSGAGQGAGTPALAAREAGSVPEKRPVGMEGFGAAAMPARRDPTERCPTPPGVARPGEAVLQSVQPQAAQNLLRRGKLSLVLDLDHTLLNSCTFADVDQQSDRDLLSRLLAHLRCEAAALGAEDRQLFRLDDVQVWTKLRPGVRAFLAGAAELFEMTVHTNGRPDYAAAVMHVLDPDGKYFGSRVVAQGGDCLKTLEEEGLAGLDAVAVIVDDNHTVWPRNAANLVAVEQYHYFPSSRTRQGLHGPALLDLARDESVAGGMLDVTLGILRDVHAAFWAALCAPPRAPPAAPDVRPVLAERRRAVLAGVRLVFSHVIPLGAPAPSHPLWVGAERFGAQCSLALETGSTTHLLAGNPGTEKVIQARAAGIWVVTQGWLECSQVLWRRADERRFELR</sequence>
<dbReference type="InterPro" id="IPR001357">
    <property type="entry name" value="BRCT_dom"/>
</dbReference>
<dbReference type="InterPro" id="IPR029058">
    <property type="entry name" value="AB_hydrolase_fold"/>
</dbReference>
<evidence type="ECO:0000256" key="2">
    <source>
        <dbReference type="ARBA" id="ARBA00013081"/>
    </source>
</evidence>
<dbReference type="SMART" id="SM00577">
    <property type="entry name" value="CPDc"/>
    <property type="match status" value="1"/>
</dbReference>
<dbReference type="InterPro" id="IPR023214">
    <property type="entry name" value="HAD_sf"/>
</dbReference>
<evidence type="ECO:0000256" key="4">
    <source>
        <dbReference type="ARBA" id="ARBA00023242"/>
    </source>
</evidence>
<dbReference type="InterPro" id="IPR022742">
    <property type="entry name" value="Hydrolase_4"/>
</dbReference>
<evidence type="ECO:0000256" key="7">
    <source>
        <dbReference type="SAM" id="MobiDB-lite"/>
    </source>
</evidence>
<accession>A0A3M7KUB9</accession>
<evidence type="ECO:0000313" key="10">
    <source>
        <dbReference type="EMBL" id="RMZ53350.1"/>
    </source>
</evidence>
<evidence type="ECO:0000256" key="5">
    <source>
        <dbReference type="ARBA" id="ARBA00047761"/>
    </source>
</evidence>
<dbReference type="InterPro" id="IPR004274">
    <property type="entry name" value="FCP1_dom"/>
</dbReference>
<protein>
    <recommendedName>
        <fullName evidence="2">protein-serine/threonine phosphatase</fullName>
        <ecNumber evidence="2">3.1.3.16</ecNumber>
    </recommendedName>
</protein>
<dbReference type="CDD" id="cd17729">
    <property type="entry name" value="BRCT_CTDP1"/>
    <property type="match status" value="1"/>
</dbReference>
<dbReference type="PANTHER" id="PTHR23081">
    <property type="entry name" value="RNA POLYMERASE II CTD PHOSPHATASE"/>
    <property type="match status" value="1"/>
</dbReference>
<dbReference type="SUPFAM" id="SSF52113">
    <property type="entry name" value="BRCT domain"/>
    <property type="match status" value="1"/>
</dbReference>
<dbReference type="Gene3D" id="3.40.50.1000">
    <property type="entry name" value="HAD superfamily/HAD-like"/>
    <property type="match status" value="1"/>
</dbReference>
<dbReference type="EMBL" id="QOKY01000198">
    <property type="protein sequence ID" value="RMZ53350.1"/>
    <property type="molecule type" value="Genomic_DNA"/>
</dbReference>
<evidence type="ECO:0000256" key="1">
    <source>
        <dbReference type="ARBA" id="ARBA00004123"/>
    </source>
</evidence>
<dbReference type="InterPro" id="IPR036412">
    <property type="entry name" value="HAD-like_sf"/>
</dbReference>
<dbReference type="PROSITE" id="PS50969">
    <property type="entry name" value="FCP1"/>
    <property type="match status" value="1"/>
</dbReference>
<evidence type="ECO:0000259" key="8">
    <source>
        <dbReference type="PROSITE" id="PS50172"/>
    </source>
</evidence>
<dbReference type="InterPro" id="IPR036420">
    <property type="entry name" value="BRCT_dom_sf"/>
</dbReference>